<dbReference type="PANTHER" id="PTHR22906">
    <property type="entry name" value="PROPERDIN"/>
    <property type="match status" value="1"/>
</dbReference>
<dbReference type="InterPro" id="IPR036383">
    <property type="entry name" value="TSP1_rpt_sf"/>
</dbReference>
<dbReference type="InterPro" id="IPR052065">
    <property type="entry name" value="Compl_asym_regulator"/>
</dbReference>
<accession>A0ABQ9FQ44</accession>
<reference evidence="3 4" key="1">
    <citation type="submission" date="2022-12" db="EMBL/GenBank/DDBJ databases">
        <title>Chromosome-level genome of Tegillarca granosa.</title>
        <authorList>
            <person name="Kim J."/>
        </authorList>
    </citation>
    <scope>NUCLEOTIDE SEQUENCE [LARGE SCALE GENOMIC DNA]</scope>
    <source>
        <strain evidence="3">Teg-2019</strain>
        <tissue evidence="3">Adductor muscle</tissue>
    </source>
</reference>
<name>A0ABQ9FQ44_TEGGR</name>
<dbReference type="PROSITE" id="PS50092">
    <property type="entry name" value="TSP1"/>
    <property type="match status" value="1"/>
</dbReference>
<dbReference type="SMART" id="SM00209">
    <property type="entry name" value="TSP1"/>
    <property type="match status" value="1"/>
</dbReference>
<sequence>MDPEVKKMFQGMGTRDICTEKRTTETSACNPKPCPVNGQWSTWNSWSECSENCGTGFHYRDRTCTQPAPANGGKLCQGPGSETIACFNGPCPG</sequence>
<dbReference type="Proteomes" id="UP001217089">
    <property type="component" value="Unassembled WGS sequence"/>
</dbReference>
<dbReference type="EMBL" id="JARBDR010000214">
    <property type="protein sequence ID" value="KAJ8318266.1"/>
    <property type="molecule type" value="Genomic_DNA"/>
</dbReference>
<dbReference type="PANTHER" id="PTHR22906:SF21">
    <property type="entry name" value="SEMA DOMAIN-CONTAINING PROTEIN"/>
    <property type="match status" value="1"/>
</dbReference>
<organism evidence="3 4">
    <name type="scientific">Tegillarca granosa</name>
    <name type="common">Malaysian cockle</name>
    <name type="synonym">Anadara granosa</name>
    <dbReference type="NCBI Taxonomy" id="220873"/>
    <lineage>
        <taxon>Eukaryota</taxon>
        <taxon>Metazoa</taxon>
        <taxon>Spiralia</taxon>
        <taxon>Lophotrochozoa</taxon>
        <taxon>Mollusca</taxon>
        <taxon>Bivalvia</taxon>
        <taxon>Autobranchia</taxon>
        <taxon>Pteriomorphia</taxon>
        <taxon>Arcoida</taxon>
        <taxon>Arcoidea</taxon>
        <taxon>Arcidae</taxon>
        <taxon>Tegillarca</taxon>
    </lineage>
</organism>
<keyword evidence="2" id="KW-1015">Disulfide bond</keyword>
<dbReference type="InterPro" id="IPR000884">
    <property type="entry name" value="TSP1_rpt"/>
</dbReference>
<protein>
    <submittedName>
        <fullName evidence="3">Uncharacterized protein</fullName>
    </submittedName>
</protein>
<evidence type="ECO:0000256" key="2">
    <source>
        <dbReference type="ARBA" id="ARBA00023157"/>
    </source>
</evidence>
<dbReference type="PRINTS" id="PR01705">
    <property type="entry name" value="TSP1REPEAT"/>
</dbReference>
<evidence type="ECO:0000313" key="3">
    <source>
        <dbReference type="EMBL" id="KAJ8318266.1"/>
    </source>
</evidence>
<dbReference type="SUPFAM" id="SSF82895">
    <property type="entry name" value="TSP-1 type 1 repeat"/>
    <property type="match status" value="1"/>
</dbReference>
<evidence type="ECO:0000313" key="4">
    <source>
        <dbReference type="Proteomes" id="UP001217089"/>
    </source>
</evidence>
<dbReference type="Pfam" id="PF00090">
    <property type="entry name" value="TSP_1"/>
    <property type="match status" value="1"/>
</dbReference>
<gene>
    <name evidence="3" type="ORF">KUTeg_003357</name>
</gene>
<proteinExistence type="predicted"/>
<dbReference type="Gene3D" id="2.20.100.10">
    <property type="entry name" value="Thrombospondin type-1 (TSP1) repeat"/>
    <property type="match status" value="1"/>
</dbReference>
<evidence type="ECO:0000256" key="1">
    <source>
        <dbReference type="ARBA" id="ARBA00022737"/>
    </source>
</evidence>
<keyword evidence="1" id="KW-0677">Repeat</keyword>
<keyword evidence="4" id="KW-1185">Reference proteome</keyword>
<comment type="caution">
    <text evidence="3">The sequence shown here is derived from an EMBL/GenBank/DDBJ whole genome shotgun (WGS) entry which is preliminary data.</text>
</comment>